<dbReference type="InterPro" id="IPR000569">
    <property type="entry name" value="HECT_dom"/>
</dbReference>
<dbReference type="Pfam" id="PF00632">
    <property type="entry name" value="HECT"/>
    <property type="match status" value="1"/>
</dbReference>
<dbReference type="GO" id="GO:0016567">
    <property type="term" value="P:protein ubiquitination"/>
    <property type="evidence" value="ECO:0007669"/>
    <property type="project" value="TreeGrafter"/>
</dbReference>
<organism evidence="8 9">
    <name type="scientific">Symbiodinium microadriaticum</name>
    <name type="common">Dinoflagellate</name>
    <name type="synonym">Zooxanthella microadriatica</name>
    <dbReference type="NCBI Taxonomy" id="2951"/>
    <lineage>
        <taxon>Eukaryota</taxon>
        <taxon>Sar</taxon>
        <taxon>Alveolata</taxon>
        <taxon>Dinophyceae</taxon>
        <taxon>Suessiales</taxon>
        <taxon>Symbiodiniaceae</taxon>
        <taxon>Symbiodinium</taxon>
    </lineage>
</organism>
<dbReference type="InterPro" id="IPR050409">
    <property type="entry name" value="E3_ubiq-protein_ligase"/>
</dbReference>
<dbReference type="Proteomes" id="UP000186817">
    <property type="component" value="Unassembled WGS sequence"/>
</dbReference>
<evidence type="ECO:0000313" key="9">
    <source>
        <dbReference type="Proteomes" id="UP000186817"/>
    </source>
</evidence>
<dbReference type="GO" id="GO:0005737">
    <property type="term" value="C:cytoplasm"/>
    <property type="evidence" value="ECO:0007669"/>
    <property type="project" value="TreeGrafter"/>
</dbReference>
<comment type="caution">
    <text evidence="8">The sequence shown here is derived from an EMBL/GenBank/DDBJ whole genome shotgun (WGS) entry which is preliminary data.</text>
</comment>
<dbReference type="GO" id="GO:0006511">
    <property type="term" value="P:ubiquitin-dependent protein catabolic process"/>
    <property type="evidence" value="ECO:0007669"/>
    <property type="project" value="TreeGrafter"/>
</dbReference>
<evidence type="ECO:0000259" key="7">
    <source>
        <dbReference type="PROSITE" id="PS50237"/>
    </source>
</evidence>
<dbReference type="SMART" id="SM00119">
    <property type="entry name" value="HECTc"/>
    <property type="match status" value="1"/>
</dbReference>
<dbReference type="OrthoDB" id="406433at2759"/>
<keyword evidence="5 6" id="KW-0833">Ubl conjugation pathway</keyword>
<dbReference type="Gene3D" id="3.90.1750.10">
    <property type="entry name" value="Hect, E3 ligase catalytic domains"/>
    <property type="match status" value="1"/>
</dbReference>
<sequence length="803" mass="90565">MIRDARRTEQWRETTRALCATLRCPSVLNSSFHFQGSPRPFLDSEVLHTALELLMDAAPVEVHDAVPREQLRSILIYLMLPQLRNTKFVQRRRHAIMSKLVLHLAFTKPADRRLLMDLIVDEMPQAFILKKAVVPAVRLFLNERVRMCCARGALDDPGLWHGTLAMQLLFLANEKLRENQRSELDVFGSDDQALRSRFLGPEEFQISVLDDSTIPPHVALEQLIQVSTMGMGMLAPSAKLLPPPSELVFGKDTVADAKTTWLPQSCCVLLMHRNLVSMAFKQKVLQVSNAISQQRLQEQAAGPHHILALLAGQAIRPYFIMEVSRDKIVEDVARILRSAEAAALHLPLKVKFAGEDGQDEGGVRREFFQVLIRRLFDESYSMFTHDPDSHATWFSETVLETEDTDELFKVCGTVIGLAVYNNEHGIEIHFPLAMFKKLKGEELGLADLQDIKPKVWMSLEQLLSWQPTTADPNKEFEDTFCLTFSANYDYFGIFTGKDIVASTEKPDLTLDLTFIETFQAVLDENSLRWTSWTVYVQLVLEASSWIWVLDSGAAIQDYLDLEEVDSFDCSLVASWLQVAVLLLLGMTVLHWLCKHCWPADASALSDAYNQKLQTLMERSLPAQDLAPPSFMAKLKVHKAFWAMVLDMALDVNAIVVFATSHHPWFAVLASIIVCRALWQQLVDGGLWTLWTDYCESLSRGRLTDRFHAVVFPEKSLEAPGSLLLQYYTFEYVGIEDSWALWTFAASMLLSICNVADAAYSMIVLNTMALLETAESDNPEMGAKLETVASDKADCNQKLVSVDP</sequence>
<dbReference type="InterPro" id="IPR035983">
    <property type="entry name" value="Hect_E3_ubiquitin_ligase"/>
</dbReference>
<dbReference type="EC" id="2.3.2.26" evidence="3"/>
<gene>
    <name evidence="8" type="primary">Herc4</name>
    <name evidence="8" type="ORF">AK812_SmicGene1898</name>
</gene>
<comment type="catalytic activity">
    <reaction evidence="1">
        <text>S-ubiquitinyl-[E2 ubiquitin-conjugating enzyme]-L-cysteine + [acceptor protein]-L-lysine = [E2 ubiquitin-conjugating enzyme]-L-cysteine + N(6)-ubiquitinyl-[acceptor protein]-L-lysine.</text>
        <dbReference type="EC" id="2.3.2.26"/>
    </reaction>
</comment>
<keyword evidence="9" id="KW-1185">Reference proteome</keyword>
<accession>A0A1Q9F2Q5</accession>
<reference evidence="8 9" key="1">
    <citation type="submission" date="2016-02" db="EMBL/GenBank/DDBJ databases">
        <title>Genome analysis of coral dinoflagellate symbionts highlights evolutionary adaptations to a symbiotic lifestyle.</title>
        <authorList>
            <person name="Aranda M."/>
            <person name="Li Y."/>
            <person name="Liew Y.J."/>
            <person name="Baumgarten S."/>
            <person name="Simakov O."/>
            <person name="Wilson M."/>
            <person name="Piel J."/>
            <person name="Ashoor H."/>
            <person name="Bougouffa S."/>
            <person name="Bajic V.B."/>
            <person name="Ryu T."/>
            <person name="Ravasi T."/>
            <person name="Bayer T."/>
            <person name="Micklem G."/>
            <person name="Kim H."/>
            <person name="Bhak J."/>
            <person name="Lajeunesse T.C."/>
            <person name="Voolstra C.R."/>
        </authorList>
    </citation>
    <scope>NUCLEOTIDE SEQUENCE [LARGE SCALE GENOMIC DNA]</scope>
    <source>
        <strain evidence="8 9">CCMP2467</strain>
    </source>
</reference>
<protein>
    <recommendedName>
        <fullName evidence="3">HECT-type E3 ubiquitin transferase</fullName>
        <ecNumber evidence="3">2.3.2.26</ecNumber>
    </recommendedName>
</protein>
<evidence type="ECO:0000256" key="3">
    <source>
        <dbReference type="ARBA" id="ARBA00012485"/>
    </source>
</evidence>
<evidence type="ECO:0000256" key="4">
    <source>
        <dbReference type="ARBA" id="ARBA00022679"/>
    </source>
</evidence>
<evidence type="ECO:0000256" key="2">
    <source>
        <dbReference type="ARBA" id="ARBA00004906"/>
    </source>
</evidence>
<comment type="pathway">
    <text evidence="2">Protein modification; protein ubiquitination.</text>
</comment>
<feature type="domain" description="HECT" evidence="7">
    <location>
        <begin position="340"/>
        <end position="464"/>
    </location>
</feature>
<dbReference type="SUPFAM" id="SSF56204">
    <property type="entry name" value="Hect, E3 ligase catalytic domain"/>
    <property type="match status" value="1"/>
</dbReference>
<evidence type="ECO:0000256" key="6">
    <source>
        <dbReference type="PROSITE-ProRule" id="PRU00104"/>
    </source>
</evidence>
<evidence type="ECO:0000256" key="1">
    <source>
        <dbReference type="ARBA" id="ARBA00000885"/>
    </source>
</evidence>
<evidence type="ECO:0000256" key="5">
    <source>
        <dbReference type="ARBA" id="ARBA00022786"/>
    </source>
</evidence>
<proteinExistence type="predicted"/>
<dbReference type="PANTHER" id="PTHR11254">
    <property type="entry name" value="HECT DOMAIN UBIQUITIN-PROTEIN LIGASE"/>
    <property type="match status" value="1"/>
</dbReference>
<comment type="caution">
    <text evidence="6">Lacks conserved residue(s) required for the propagation of feature annotation.</text>
</comment>
<dbReference type="GO" id="GO:0061630">
    <property type="term" value="F:ubiquitin protein ligase activity"/>
    <property type="evidence" value="ECO:0007669"/>
    <property type="project" value="UniProtKB-EC"/>
</dbReference>
<dbReference type="PANTHER" id="PTHR11254:SF444">
    <property type="entry name" value="HECT DOMAIN CONTAINING UBIQUITIN LIGASE"/>
    <property type="match status" value="1"/>
</dbReference>
<name>A0A1Q9F2Q5_SYMMI</name>
<dbReference type="EMBL" id="LSRX01000021">
    <property type="protein sequence ID" value="OLQ13970.1"/>
    <property type="molecule type" value="Genomic_DNA"/>
</dbReference>
<dbReference type="AlphaFoldDB" id="A0A1Q9F2Q5"/>
<dbReference type="PROSITE" id="PS50237">
    <property type="entry name" value="HECT"/>
    <property type="match status" value="1"/>
</dbReference>
<keyword evidence="4" id="KW-0808">Transferase</keyword>
<evidence type="ECO:0000313" key="8">
    <source>
        <dbReference type="EMBL" id="OLQ13970.1"/>
    </source>
</evidence>